<evidence type="ECO:0000313" key="2">
    <source>
        <dbReference type="EMBL" id="KAF3546629.1"/>
    </source>
</evidence>
<evidence type="ECO:0000313" key="3">
    <source>
        <dbReference type="Proteomes" id="UP000266723"/>
    </source>
</evidence>
<sequence length="354" mass="40615">MGFLYLIHYCVLNVDGLGDEFVSVLCSVTDSPSTSLLFCHRGNICLCSCVHIGKVLFYKQTYLTRENAEQREKLIYKRESEAYEALSTRLGEQKFLFEDRSCTLVFCHRLTINKSQVALFSVYRYFVLFVCLHDNTIRSLIECLFSLSFLAEMDSETQRTIALLEARSEYREVNDEDAEFDIDEELSETEAEVQTEAESGNMMRCLSVNESMYIDGLGDEFVSVLCSVTDSSSTSLVFCHRGNICLCSCVHIGKIYKRTSEAYEALSTRLGEQKFLFEDRSCTLVFCHRLTINKSQVALFSVYRKDDSEMDSETQRTIALLEARSEYREVNDEDAEFDIDEELSESEAEVQREA</sequence>
<protein>
    <submittedName>
        <fullName evidence="2">Uncharacterized protein</fullName>
    </submittedName>
</protein>
<accession>A0ABQ7C4W7</accession>
<organism evidence="2 3">
    <name type="scientific">Brassica cretica</name>
    <name type="common">Mustard</name>
    <dbReference type="NCBI Taxonomy" id="69181"/>
    <lineage>
        <taxon>Eukaryota</taxon>
        <taxon>Viridiplantae</taxon>
        <taxon>Streptophyta</taxon>
        <taxon>Embryophyta</taxon>
        <taxon>Tracheophyta</taxon>
        <taxon>Spermatophyta</taxon>
        <taxon>Magnoliopsida</taxon>
        <taxon>eudicotyledons</taxon>
        <taxon>Gunneridae</taxon>
        <taxon>Pentapetalae</taxon>
        <taxon>rosids</taxon>
        <taxon>malvids</taxon>
        <taxon>Brassicales</taxon>
        <taxon>Brassicaceae</taxon>
        <taxon>Brassiceae</taxon>
        <taxon>Brassica</taxon>
    </lineage>
</organism>
<keyword evidence="3" id="KW-1185">Reference proteome</keyword>
<reference evidence="2 3" key="1">
    <citation type="journal article" date="2020" name="BMC Genomics">
        <title>Intraspecific diversification of the crop wild relative Brassica cretica Lam. using demographic model selection.</title>
        <authorList>
            <person name="Kioukis A."/>
            <person name="Michalopoulou V.A."/>
            <person name="Briers L."/>
            <person name="Pirintsos S."/>
            <person name="Studholme D.J."/>
            <person name="Pavlidis P."/>
            <person name="Sarris P.F."/>
        </authorList>
    </citation>
    <scope>NUCLEOTIDE SEQUENCE [LARGE SCALE GENOMIC DNA]</scope>
    <source>
        <strain evidence="3">cv. PFS-1207/04</strain>
    </source>
</reference>
<evidence type="ECO:0000256" key="1">
    <source>
        <dbReference type="SAM" id="MobiDB-lite"/>
    </source>
</evidence>
<dbReference type="EMBL" id="QGKV02000832">
    <property type="protein sequence ID" value="KAF3546629.1"/>
    <property type="molecule type" value="Genomic_DNA"/>
</dbReference>
<feature type="region of interest" description="Disordered" evidence="1">
    <location>
        <begin position="331"/>
        <end position="354"/>
    </location>
</feature>
<gene>
    <name evidence="2" type="ORF">DY000_02008154</name>
</gene>
<dbReference type="Proteomes" id="UP000266723">
    <property type="component" value="Unassembled WGS sequence"/>
</dbReference>
<name>A0ABQ7C4W7_BRACR</name>
<proteinExistence type="predicted"/>
<feature type="compositionally biased region" description="Acidic residues" evidence="1">
    <location>
        <begin position="331"/>
        <end position="348"/>
    </location>
</feature>
<comment type="caution">
    <text evidence="2">The sequence shown here is derived from an EMBL/GenBank/DDBJ whole genome shotgun (WGS) entry which is preliminary data.</text>
</comment>